<dbReference type="EMBL" id="PREZ01000004">
    <property type="protein sequence ID" value="PPA70126.1"/>
    <property type="molecule type" value="Genomic_DNA"/>
</dbReference>
<feature type="transmembrane region" description="Helical" evidence="1">
    <location>
        <begin position="956"/>
        <end position="977"/>
    </location>
</feature>
<dbReference type="RefSeq" id="WP_104058075.1">
    <property type="nucleotide sequence ID" value="NZ_PREZ01000004.1"/>
</dbReference>
<sequence length="1029" mass="111321">MYAWMLKRTKIFMVLFVLSIIVGIMVFIQLPQREIPETQINIGTVSTVYPGATPQTVERTVTNPIERNLTAVEGIEEVSSSSAAGFSSVIVTIEEGADTQEVFSSIRQQVSDAAASFPEEVLTPSIDEAGGSFPIVSYMLTSENRDAFTDLEPLMEDWDEEISSVPGVSDVTVKGIMPDEIILSIDSEELGENGLAFPDVLDAVQNEFNPVPLGKQESEGTVYQLAIESYDSVEDMEAVVVGQSPDGDAVTIGDIGSVELSPVDTEDLITFDGTPAVSFTAYLDEGQDIPSVDEAVTAKMAELEDSLPADIELVPYYSQANLVNTIFDGLFLSLAIAVLAVIVTSSLGLTVGGAIVVALAVPLSVLIGIIPLPFAGVDLNQISVIGVIIALGILVDDSIVVNDNIQRRFKNGDQALAGVITGVKEVWVSIVTSSLAIVFTFLPLVFLSGGNGAFIRALPTVLITTIIASTIVALVFVPMMRYSFYRTSKKKISNSPGLLGKPLNWISDFYADKVLVNTAKKPFLTAFIGLILTTALFGLVVLTPFEFFPDADREEVTIDVTLPIGTPLEETLNTMQEIEETLYQDDGVTEISIFAGTGLPNLFNSSLDTTGDYTGQLAVRVDRENQTAQGLIDEWTDDLRSSYPDAIIFMETIQQGPPAGAPVTVTVKGPELDDLLSLRDTVMEEINELGVDLVIDNIGAEEPTLSYVPDRDALNEFGITIQDISQQIRLVTEGIPMDSFDDGVTEREMRVVVDRVEAGSEIDLSTIQLPVQQQGPPEGPPSFVSLDELVTVEETEQLQRIPHEDGERAVTIRAFPGDVESLDSKVEEIVESVRGTMDNNEYSLVIGGENEAQDDFFSEIVILFTIVVFLVYVLIAFQFNSLSLPLLVLVAVYLAIAGAILGLFVTQTPISFLAVMGMVSLTGIVVRNSVVLIDFIEQGLSNGMNVKEAVIESGRVRIRPILLTAITSIVALIPVAVSGDALFTPLAITIISGISFSTLLTLVIVPMLYLVFLRFRRRGKELRKSGQYQ</sequence>
<dbReference type="Gene3D" id="3.30.70.1430">
    <property type="entry name" value="Multidrug efflux transporter AcrB pore domain"/>
    <property type="match status" value="2"/>
</dbReference>
<dbReference type="Gene3D" id="3.30.70.1440">
    <property type="entry name" value="Multidrug efflux transporter AcrB pore domain"/>
    <property type="match status" value="1"/>
</dbReference>
<feature type="transmembrane region" description="Helical" evidence="1">
    <location>
        <begin position="382"/>
        <end position="405"/>
    </location>
</feature>
<protein>
    <submittedName>
        <fullName evidence="2">AcrB/AcrD/AcrF family protein</fullName>
    </submittedName>
</protein>
<dbReference type="Proteomes" id="UP000239047">
    <property type="component" value="Unassembled WGS sequence"/>
</dbReference>
<dbReference type="InterPro" id="IPR001036">
    <property type="entry name" value="Acrflvin-R"/>
</dbReference>
<dbReference type="InterPro" id="IPR027463">
    <property type="entry name" value="AcrB_DN_DC_subdom"/>
</dbReference>
<dbReference type="PANTHER" id="PTHR32063">
    <property type="match status" value="1"/>
</dbReference>
<feature type="transmembrane region" description="Helical" evidence="1">
    <location>
        <begin position="523"/>
        <end position="545"/>
    </location>
</feature>
<gene>
    <name evidence="2" type="ORF">C4B60_11075</name>
</gene>
<dbReference type="GO" id="GO:0042910">
    <property type="term" value="F:xenobiotic transmembrane transporter activity"/>
    <property type="evidence" value="ECO:0007669"/>
    <property type="project" value="TreeGrafter"/>
</dbReference>
<dbReference type="Pfam" id="PF00873">
    <property type="entry name" value="ACR_tran"/>
    <property type="match status" value="1"/>
</dbReference>
<evidence type="ECO:0000313" key="2">
    <source>
        <dbReference type="EMBL" id="PPA70126.1"/>
    </source>
</evidence>
<dbReference type="SUPFAM" id="SSF82693">
    <property type="entry name" value="Multidrug efflux transporter AcrB pore domain, PN1, PN2, PC1 and PC2 subdomains"/>
    <property type="match status" value="3"/>
</dbReference>
<organism evidence="2 3">
    <name type="scientific">Jeotgalibacillus proteolyticus</name>
    <dbReference type="NCBI Taxonomy" id="2082395"/>
    <lineage>
        <taxon>Bacteria</taxon>
        <taxon>Bacillati</taxon>
        <taxon>Bacillota</taxon>
        <taxon>Bacilli</taxon>
        <taxon>Bacillales</taxon>
        <taxon>Caryophanaceae</taxon>
        <taxon>Jeotgalibacillus</taxon>
    </lineage>
</organism>
<feature type="transmembrane region" description="Helical" evidence="1">
    <location>
        <begin position="426"/>
        <end position="447"/>
    </location>
</feature>
<keyword evidence="1" id="KW-0812">Transmembrane</keyword>
<feature type="transmembrane region" description="Helical" evidence="1">
    <location>
        <begin position="349"/>
        <end position="370"/>
    </location>
</feature>
<proteinExistence type="predicted"/>
<feature type="transmembrane region" description="Helical" evidence="1">
    <location>
        <begin position="12"/>
        <end position="30"/>
    </location>
</feature>
<dbReference type="AlphaFoldDB" id="A0A2S5GAV2"/>
<feature type="transmembrane region" description="Helical" evidence="1">
    <location>
        <begin position="322"/>
        <end position="342"/>
    </location>
</feature>
<dbReference type="PANTHER" id="PTHR32063:SF18">
    <property type="entry name" value="CATION EFFLUX SYSTEM PROTEIN"/>
    <property type="match status" value="1"/>
</dbReference>
<feature type="transmembrane region" description="Helical" evidence="1">
    <location>
        <begin position="856"/>
        <end position="877"/>
    </location>
</feature>
<dbReference type="OrthoDB" id="9757876at2"/>
<dbReference type="Gene3D" id="1.20.1640.10">
    <property type="entry name" value="Multidrug efflux transporter AcrB transmembrane domain"/>
    <property type="match status" value="2"/>
</dbReference>
<comment type="caution">
    <text evidence="2">The sequence shown here is derived from an EMBL/GenBank/DDBJ whole genome shotgun (WGS) entry which is preliminary data.</text>
</comment>
<feature type="transmembrane region" description="Helical" evidence="1">
    <location>
        <begin position="910"/>
        <end position="935"/>
    </location>
</feature>
<feature type="transmembrane region" description="Helical" evidence="1">
    <location>
        <begin position="884"/>
        <end position="904"/>
    </location>
</feature>
<keyword evidence="1" id="KW-1133">Transmembrane helix</keyword>
<feature type="transmembrane region" description="Helical" evidence="1">
    <location>
        <begin position="453"/>
        <end position="477"/>
    </location>
</feature>
<keyword evidence="3" id="KW-1185">Reference proteome</keyword>
<evidence type="ECO:0000256" key="1">
    <source>
        <dbReference type="SAM" id="Phobius"/>
    </source>
</evidence>
<dbReference type="Gene3D" id="3.30.2090.10">
    <property type="entry name" value="Multidrug efflux transporter AcrB TolC docking domain, DN and DC subdomains"/>
    <property type="match status" value="2"/>
</dbReference>
<dbReference type="GO" id="GO:0005886">
    <property type="term" value="C:plasma membrane"/>
    <property type="evidence" value="ECO:0007669"/>
    <property type="project" value="TreeGrafter"/>
</dbReference>
<keyword evidence="1" id="KW-0472">Membrane</keyword>
<name>A0A2S5GAV2_9BACL</name>
<dbReference type="SUPFAM" id="SSF82866">
    <property type="entry name" value="Multidrug efflux transporter AcrB transmembrane domain"/>
    <property type="match status" value="2"/>
</dbReference>
<dbReference type="PRINTS" id="PR00702">
    <property type="entry name" value="ACRIFLAVINRP"/>
</dbReference>
<reference evidence="2 3" key="1">
    <citation type="submission" date="2018-02" db="EMBL/GenBank/DDBJ databases">
        <title>Jeotgalibacillus proteolyticum sp. nov. a protease producing bacterium isolated from ocean sediments of Laizhou Bay.</title>
        <authorList>
            <person name="Li Y."/>
        </authorList>
    </citation>
    <scope>NUCLEOTIDE SEQUENCE [LARGE SCALE GENOMIC DNA]</scope>
    <source>
        <strain evidence="2 3">22-7</strain>
    </source>
</reference>
<accession>A0A2S5GAV2</accession>
<evidence type="ECO:0000313" key="3">
    <source>
        <dbReference type="Proteomes" id="UP000239047"/>
    </source>
</evidence>
<dbReference type="SUPFAM" id="SSF82714">
    <property type="entry name" value="Multidrug efflux transporter AcrB TolC docking domain, DN and DC subdomains"/>
    <property type="match status" value="1"/>
</dbReference>
<feature type="transmembrane region" description="Helical" evidence="1">
    <location>
        <begin position="983"/>
        <end position="1013"/>
    </location>
</feature>
<dbReference type="Gene3D" id="3.30.70.1320">
    <property type="entry name" value="Multidrug efflux transporter AcrB pore domain like"/>
    <property type="match status" value="1"/>
</dbReference>